<dbReference type="RefSeq" id="XP_017782710.1">
    <property type="nucleotide sequence ID" value="XM_017927221.1"/>
</dbReference>
<sequence length="479" mass="55817">MATSLKFPKDFKFGVATASYQIEGGWNAKGKGESIWDYQTHTFPHKISDKSNGDVSCDSYNKLDEDIKNLKQLKVRMYRFSLSWPRLLPSGFANNINEDGVRYYNELIDKLIANDIEPMVTLYHWDLPQSIENLGGWTSRAIVDYFGDYARICYELFGDRVKNWITINEPYSICEWGYGDGTMAPYYKSMGIGSYASGHNVILSHAAAYNIYNSEFRSKQKGRVGITVETSWLEADSDTKEDHEAANRMIQMYFGWFLHPIIKGDYPPVMRTQVDKKSKEQNFPRSRLPRFSAEEISQIKGTIDFLGLNHYTTFMVKNGSVGQVPSNYNDMEATRYQKSEWKHSAREIFKLVPWGLRKLLVWVKNEYENIEVIITENGYAGLEKETTEDLDRIEYYNLYLKEVLKAIHVDKCNITGYMAWSFMDNFEWSDGYTLRFGMYYIDFKDPKRERKPKKSAFVYQNIIVTKVIDENLLPNTFLH</sequence>
<protein>
    <submittedName>
        <fullName evidence="6">Myrosinase 1-like</fullName>
    </submittedName>
</protein>
<name>A0ABM1N7B0_NICVS</name>
<keyword evidence="5" id="KW-1185">Reference proteome</keyword>
<organism evidence="5 6">
    <name type="scientific">Nicrophorus vespilloides</name>
    <name type="common">Boreal carrion beetle</name>
    <dbReference type="NCBI Taxonomy" id="110193"/>
    <lineage>
        <taxon>Eukaryota</taxon>
        <taxon>Metazoa</taxon>
        <taxon>Ecdysozoa</taxon>
        <taxon>Arthropoda</taxon>
        <taxon>Hexapoda</taxon>
        <taxon>Insecta</taxon>
        <taxon>Pterygota</taxon>
        <taxon>Neoptera</taxon>
        <taxon>Endopterygota</taxon>
        <taxon>Coleoptera</taxon>
        <taxon>Polyphaga</taxon>
        <taxon>Staphyliniformia</taxon>
        <taxon>Silphidae</taxon>
        <taxon>Nicrophorinae</taxon>
        <taxon>Nicrophorus</taxon>
    </lineage>
</organism>
<dbReference type="PANTHER" id="PTHR10353">
    <property type="entry name" value="GLYCOSYL HYDROLASE"/>
    <property type="match status" value="1"/>
</dbReference>
<dbReference type="GeneID" id="108567033"/>
<dbReference type="InterPro" id="IPR017853">
    <property type="entry name" value="GH"/>
</dbReference>
<dbReference type="InterPro" id="IPR001360">
    <property type="entry name" value="Glyco_hydro_1"/>
</dbReference>
<dbReference type="Pfam" id="PF00232">
    <property type="entry name" value="Glyco_hydro_1"/>
    <property type="match status" value="1"/>
</dbReference>
<evidence type="ECO:0000256" key="1">
    <source>
        <dbReference type="ARBA" id="ARBA00010838"/>
    </source>
</evidence>
<comment type="similarity">
    <text evidence="1 4">Belongs to the glycosyl hydrolase 1 family.</text>
</comment>
<evidence type="ECO:0000256" key="2">
    <source>
        <dbReference type="ARBA" id="ARBA00022801"/>
    </source>
</evidence>
<evidence type="ECO:0000256" key="4">
    <source>
        <dbReference type="RuleBase" id="RU003690"/>
    </source>
</evidence>
<keyword evidence="2" id="KW-0378">Hydrolase</keyword>
<dbReference type="PANTHER" id="PTHR10353:SF36">
    <property type="entry name" value="LP05116P"/>
    <property type="match status" value="1"/>
</dbReference>
<accession>A0ABM1N7B0</accession>
<dbReference type="PROSITE" id="PS00653">
    <property type="entry name" value="GLYCOSYL_HYDROL_F1_2"/>
    <property type="match status" value="1"/>
</dbReference>
<dbReference type="Proteomes" id="UP000695000">
    <property type="component" value="Unplaced"/>
</dbReference>
<keyword evidence="3" id="KW-0326">Glycosidase</keyword>
<gene>
    <name evidence="6" type="primary">LOC108567033</name>
</gene>
<dbReference type="InterPro" id="IPR033132">
    <property type="entry name" value="GH_1_N_CS"/>
</dbReference>
<proteinExistence type="inferred from homology"/>
<dbReference type="SUPFAM" id="SSF51445">
    <property type="entry name" value="(Trans)glycosidases"/>
    <property type="match status" value="1"/>
</dbReference>
<evidence type="ECO:0000313" key="6">
    <source>
        <dbReference type="RefSeq" id="XP_017782710.1"/>
    </source>
</evidence>
<evidence type="ECO:0000313" key="5">
    <source>
        <dbReference type="Proteomes" id="UP000695000"/>
    </source>
</evidence>
<dbReference type="Gene3D" id="3.20.20.80">
    <property type="entry name" value="Glycosidases"/>
    <property type="match status" value="1"/>
</dbReference>
<dbReference type="PRINTS" id="PR00131">
    <property type="entry name" value="GLHYDRLASE1"/>
</dbReference>
<reference evidence="6" key="1">
    <citation type="submission" date="2025-08" db="UniProtKB">
        <authorList>
            <consortium name="RefSeq"/>
        </authorList>
    </citation>
    <scope>IDENTIFICATION</scope>
    <source>
        <tissue evidence="6">Whole Larva</tissue>
    </source>
</reference>
<evidence type="ECO:0000256" key="3">
    <source>
        <dbReference type="ARBA" id="ARBA00023295"/>
    </source>
</evidence>